<accession>A0A4P8HNT4</accession>
<reference evidence="2 3" key="1">
    <citation type="submission" date="2019-05" db="EMBL/GenBank/DDBJ databases">
        <title>Draft Genome Sequences of Six Type Strains of the Genus Massilia.</title>
        <authorList>
            <person name="Miess H."/>
            <person name="Frediansyhah A."/>
            <person name="Gross H."/>
        </authorList>
    </citation>
    <scope>NUCLEOTIDE SEQUENCE [LARGE SCALE GENOMIC DNA]</scope>
    <source>
        <strain evidence="2 3">DSMZ 26121</strain>
    </source>
</reference>
<evidence type="ECO:0000313" key="2">
    <source>
        <dbReference type="EMBL" id="QCP10005.1"/>
    </source>
</evidence>
<dbReference type="EMBL" id="JACHXS010000001">
    <property type="protein sequence ID" value="MBB3219997.1"/>
    <property type="molecule type" value="Genomic_DNA"/>
</dbReference>
<proteinExistence type="predicted"/>
<dbReference type="OrthoDB" id="8758010at2"/>
<dbReference type="EMBL" id="CP040017">
    <property type="protein sequence ID" value="QCP10005.1"/>
    <property type="molecule type" value="Genomic_DNA"/>
</dbReference>
<evidence type="ECO:0000313" key="3">
    <source>
        <dbReference type="Proteomes" id="UP000298763"/>
    </source>
</evidence>
<gene>
    <name evidence="2" type="ORF">FCL38_05895</name>
    <name evidence="1" type="ORF">FHS02_000784</name>
</gene>
<evidence type="ECO:0000313" key="4">
    <source>
        <dbReference type="Proteomes" id="UP000584325"/>
    </source>
</evidence>
<dbReference type="Proteomes" id="UP000584325">
    <property type="component" value="Unassembled WGS sequence"/>
</dbReference>
<reference evidence="1 4" key="2">
    <citation type="submission" date="2020-08" db="EMBL/GenBank/DDBJ databases">
        <title>Genomic Encyclopedia of Type Strains, Phase III (KMG-III): the genomes of soil and plant-associated and newly described type strains.</title>
        <authorList>
            <person name="Whitman W."/>
        </authorList>
    </citation>
    <scope>NUCLEOTIDE SEQUENCE [LARGE SCALE GENOMIC DNA]</scope>
    <source>
        <strain evidence="1 4">CECT 7753</strain>
    </source>
</reference>
<protein>
    <submittedName>
        <fullName evidence="1">Uncharacterized protein</fullName>
    </submittedName>
</protein>
<dbReference type="RefSeq" id="WP_137312891.1">
    <property type="nucleotide sequence ID" value="NZ_CP040017.1"/>
</dbReference>
<evidence type="ECO:0000313" key="1">
    <source>
        <dbReference type="EMBL" id="MBB3219997.1"/>
    </source>
</evidence>
<organism evidence="1 4">
    <name type="scientific">Pseudoduganella umbonata</name>
    <dbReference type="NCBI Taxonomy" id="864828"/>
    <lineage>
        <taxon>Bacteria</taxon>
        <taxon>Pseudomonadati</taxon>
        <taxon>Pseudomonadota</taxon>
        <taxon>Betaproteobacteria</taxon>
        <taxon>Burkholderiales</taxon>
        <taxon>Oxalobacteraceae</taxon>
        <taxon>Telluria group</taxon>
        <taxon>Pseudoduganella</taxon>
    </lineage>
</organism>
<keyword evidence="3" id="KW-1185">Reference proteome</keyword>
<dbReference type="AlphaFoldDB" id="A0A4P8HNT4"/>
<dbReference type="Proteomes" id="UP000298763">
    <property type="component" value="Chromosome"/>
</dbReference>
<sequence>MLHVFESWEETRRAEILRTLFDCPELRCYPFVEIPLNRELFHVDVATASAAMNWQRYIFDRFDDFLAFVKSEEISNFRIALQTRRDADGNYQIKRITRIFHIEFGAPSEMYIFECSDGSVEPEGSVATLGDGGVEKECVWCEAT</sequence>
<name>A0A4P8HNT4_9BURK</name>